<dbReference type="AlphaFoldDB" id="A0A699YNR5"/>
<reference evidence="1 2" key="1">
    <citation type="submission" date="2020-02" db="EMBL/GenBank/DDBJ databases">
        <title>Draft genome sequence of Haematococcus lacustris strain NIES-144.</title>
        <authorList>
            <person name="Morimoto D."/>
            <person name="Nakagawa S."/>
            <person name="Yoshida T."/>
            <person name="Sawayama S."/>
        </authorList>
    </citation>
    <scope>NUCLEOTIDE SEQUENCE [LARGE SCALE GENOMIC DNA]</scope>
    <source>
        <strain evidence="1 2">NIES-144</strain>
    </source>
</reference>
<organism evidence="1 2">
    <name type="scientific">Haematococcus lacustris</name>
    <name type="common">Green alga</name>
    <name type="synonym">Haematococcus pluvialis</name>
    <dbReference type="NCBI Taxonomy" id="44745"/>
    <lineage>
        <taxon>Eukaryota</taxon>
        <taxon>Viridiplantae</taxon>
        <taxon>Chlorophyta</taxon>
        <taxon>core chlorophytes</taxon>
        <taxon>Chlorophyceae</taxon>
        <taxon>CS clade</taxon>
        <taxon>Chlamydomonadales</taxon>
        <taxon>Haematococcaceae</taxon>
        <taxon>Haematococcus</taxon>
    </lineage>
</organism>
<evidence type="ECO:0008006" key="3">
    <source>
        <dbReference type="Google" id="ProtNLM"/>
    </source>
</evidence>
<dbReference type="EMBL" id="BLLF01000232">
    <property type="protein sequence ID" value="GFH09418.1"/>
    <property type="molecule type" value="Genomic_DNA"/>
</dbReference>
<comment type="caution">
    <text evidence="1">The sequence shown here is derived from an EMBL/GenBank/DDBJ whole genome shotgun (WGS) entry which is preliminary data.</text>
</comment>
<gene>
    <name evidence="1" type="ORF">HaLaN_04550</name>
</gene>
<evidence type="ECO:0000313" key="1">
    <source>
        <dbReference type="EMBL" id="GFH09418.1"/>
    </source>
</evidence>
<feature type="non-terminal residue" evidence="1">
    <location>
        <position position="1"/>
    </location>
</feature>
<keyword evidence="2" id="KW-1185">Reference proteome</keyword>
<protein>
    <recommendedName>
        <fullName evidence="3">TPR_REGION domain-containing protein</fullName>
    </recommendedName>
</protein>
<sequence length="81" mass="8863">MVHAPPHALGPVARLVASCDLGRGAWDSAAHYLQLAEQQQPGVSATRLLWLRLAMLQRDWPAAERSLQSLSSAPDHQPVFL</sequence>
<accession>A0A699YNR5</accession>
<name>A0A699YNR5_HAELA</name>
<evidence type="ECO:0000313" key="2">
    <source>
        <dbReference type="Proteomes" id="UP000485058"/>
    </source>
</evidence>
<dbReference type="Proteomes" id="UP000485058">
    <property type="component" value="Unassembled WGS sequence"/>
</dbReference>
<proteinExistence type="predicted"/>
<feature type="non-terminal residue" evidence="1">
    <location>
        <position position="81"/>
    </location>
</feature>